<accession>A0A6B2HC26</accession>
<dbReference type="Proteomes" id="UP000478546">
    <property type="component" value="Unassembled WGS sequence"/>
</dbReference>
<evidence type="ECO:0000256" key="2">
    <source>
        <dbReference type="ARBA" id="ARBA00023315"/>
    </source>
</evidence>
<dbReference type="InterPro" id="IPR050832">
    <property type="entry name" value="Bact_Acetyltransf"/>
</dbReference>
<evidence type="ECO:0000259" key="3">
    <source>
        <dbReference type="PROSITE" id="PS51186"/>
    </source>
</evidence>
<sequence length="154" mass="17495">MLFRKAIVADIPGMSRVRMAVKENVLSNPDRVTADDYWEMLENKGAGWVCEIAQTIVGFAIVDLSDANIWALFVDPDHDKKGIGRKLHDLMLTYSFELEISKLWFSTGPGTRAETFYRKASWQQTGITQSGEIRFEMERTTYKTIVAAHQQSTS</sequence>
<evidence type="ECO:0000313" key="5">
    <source>
        <dbReference type="Proteomes" id="UP000478546"/>
    </source>
</evidence>
<dbReference type="Gene3D" id="3.40.630.30">
    <property type="match status" value="1"/>
</dbReference>
<comment type="caution">
    <text evidence="4">The sequence shown here is derived from an EMBL/GenBank/DDBJ whole genome shotgun (WGS) entry which is preliminary data.</text>
</comment>
<dbReference type="CDD" id="cd04301">
    <property type="entry name" value="NAT_SF"/>
    <property type="match status" value="1"/>
</dbReference>
<keyword evidence="5" id="KW-1185">Reference proteome</keyword>
<dbReference type="RefSeq" id="WP_162347366.1">
    <property type="nucleotide sequence ID" value="NZ_JAAEAA010000024.1"/>
</dbReference>
<proteinExistence type="predicted"/>
<dbReference type="InterPro" id="IPR016181">
    <property type="entry name" value="Acyl_CoA_acyltransferase"/>
</dbReference>
<feature type="domain" description="N-acetyltransferase" evidence="3">
    <location>
        <begin position="1"/>
        <end position="148"/>
    </location>
</feature>
<dbReference type="EMBL" id="JAAEAA010000024">
    <property type="protein sequence ID" value="NDK57304.1"/>
    <property type="molecule type" value="Genomic_DNA"/>
</dbReference>
<dbReference type="PANTHER" id="PTHR43877">
    <property type="entry name" value="AMINOALKYLPHOSPHONATE N-ACETYLTRANSFERASE-RELATED-RELATED"/>
    <property type="match status" value="1"/>
</dbReference>
<gene>
    <name evidence="4" type="ORF">GWO68_15380</name>
</gene>
<keyword evidence="2" id="KW-0012">Acyltransferase</keyword>
<dbReference type="Pfam" id="PF00583">
    <property type="entry name" value="Acetyltransf_1"/>
    <property type="match status" value="1"/>
</dbReference>
<organism evidence="4 5">
    <name type="scientific">Pontibacter fetidus</name>
    <dbReference type="NCBI Taxonomy" id="2700082"/>
    <lineage>
        <taxon>Bacteria</taxon>
        <taxon>Pseudomonadati</taxon>
        <taxon>Bacteroidota</taxon>
        <taxon>Cytophagia</taxon>
        <taxon>Cytophagales</taxon>
        <taxon>Hymenobacteraceae</taxon>
        <taxon>Pontibacter</taxon>
    </lineage>
</organism>
<dbReference type="GO" id="GO:0016747">
    <property type="term" value="F:acyltransferase activity, transferring groups other than amino-acyl groups"/>
    <property type="evidence" value="ECO:0007669"/>
    <property type="project" value="InterPro"/>
</dbReference>
<keyword evidence="1 4" id="KW-0808">Transferase</keyword>
<protein>
    <submittedName>
        <fullName evidence="4">GNAT family N-acetyltransferase</fullName>
    </submittedName>
</protein>
<name>A0A6B2HC26_9BACT</name>
<dbReference type="AlphaFoldDB" id="A0A6B2HC26"/>
<dbReference type="SUPFAM" id="SSF55729">
    <property type="entry name" value="Acyl-CoA N-acyltransferases (Nat)"/>
    <property type="match status" value="1"/>
</dbReference>
<dbReference type="InterPro" id="IPR000182">
    <property type="entry name" value="GNAT_dom"/>
</dbReference>
<dbReference type="PROSITE" id="PS51186">
    <property type="entry name" value="GNAT"/>
    <property type="match status" value="1"/>
</dbReference>
<evidence type="ECO:0000256" key="1">
    <source>
        <dbReference type="ARBA" id="ARBA00022679"/>
    </source>
</evidence>
<reference evidence="4 5" key="1">
    <citation type="submission" date="2020-01" db="EMBL/GenBank/DDBJ databases">
        <authorList>
            <person name="Kim M.K."/>
        </authorList>
    </citation>
    <scope>NUCLEOTIDE SEQUENCE [LARGE SCALE GENOMIC DNA]</scope>
    <source>
        <strain evidence="4 5">BT213</strain>
    </source>
</reference>
<evidence type="ECO:0000313" key="4">
    <source>
        <dbReference type="EMBL" id="NDK57304.1"/>
    </source>
</evidence>